<feature type="compositionally biased region" description="Basic and acidic residues" evidence="1">
    <location>
        <begin position="80"/>
        <end position="190"/>
    </location>
</feature>
<organism evidence="3 4">
    <name type="scientific">Phaedon cochleariae</name>
    <name type="common">Mustard beetle</name>
    <dbReference type="NCBI Taxonomy" id="80249"/>
    <lineage>
        <taxon>Eukaryota</taxon>
        <taxon>Metazoa</taxon>
        <taxon>Ecdysozoa</taxon>
        <taxon>Arthropoda</taxon>
        <taxon>Hexapoda</taxon>
        <taxon>Insecta</taxon>
        <taxon>Pterygota</taxon>
        <taxon>Neoptera</taxon>
        <taxon>Endopterygota</taxon>
        <taxon>Coleoptera</taxon>
        <taxon>Polyphaga</taxon>
        <taxon>Cucujiformia</taxon>
        <taxon>Chrysomeloidea</taxon>
        <taxon>Chrysomelidae</taxon>
        <taxon>Chrysomelinae</taxon>
        <taxon>Chrysomelini</taxon>
        <taxon>Phaedon</taxon>
    </lineage>
</organism>
<keyword evidence="4" id="KW-1185">Reference proteome</keyword>
<dbReference type="Proteomes" id="UP001153737">
    <property type="component" value="Chromosome 11"/>
</dbReference>
<feature type="compositionally biased region" description="Basic residues" evidence="1">
    <location>
        <begin position="191"/>
        <end position="215"/>
    </location>
</feature>
<dbReference type="Pfam" id="PF15477">
    <property type="entry name" value="SMAP"/>
    <property type="match status" value="1"/>
</dbReference>
<dbReference type="PANTHER" id="PTHR22426">
    <property type="entry name" value="ARGININE_SERINE-RICH COILED-COIL PROTEIN 2"/>
    <property type="match status" value="1"/>
</dbReference>
<dbReference type="PANTHER" id="PTHR22426:SF2">
    <property type="entry name" value="ARGININE_SERINE-RICH COILED-COIL PROTEIN 2"/>
    <property type="match status" value="1"/>
</dbReference>
<feature type="compositionally biased region" description="Basic and acidic residues" evidence="1">
    <location>
        <begin position="216"/>
        <end position="230"/>
    </location>
</feature>
<evidence type="ECO:0000256" key="1">
    <source>
        <dbReference type="SAM" id="MobiDB-lite"/>
    </source>
</evidence>
<dbReference type="InterPro" id="IPR028124">
    <property type="entry name" value="SMAP_dom"/>
</dbReference>
<dbReference type="OrthoDB" id="1928974at2759"/>
<accession>A0A9N9SD65</accession>
<dbReference type="AlphaFoldDB" id="A0A9N9SD65"/>
<reference evidence="3" key="1">
    <citation type="submission" date="2022-01" db="EMBL/GenBank/DDBJ databases">
        <authorList>
            <person name="King R."/>
        </authorList>
    </citation>
    <scope>NUCLEOTIDE SEQUENCE</scope>
</reference>
<reference evidence="3" key="2">
    <citation type="submission" date="2022-10" db="EMBL/GenBank/DDBJ databases">
        <authorList>
            <consortium name="ENA_rothamsted_submissions"/>
            <consortium name="culmorum"/>
            <person name="King R."/>
        </authorList>
    </citation>
    <scope>NUCLEOTIDE SEQUENCE</scope>
</reference>
<feature type="compositionally biased region" description="Low complexity" evidence="1">
    <location>
        <begin position="266"/>
        <end position="275"/>
    </location>
</feature>
<proteinExistence type="predicted"/>
<evidence type="ECO:0000313" key="3">
    <source>
        <dbReference type="EMBL" id="CAG9815116.1"/>
    </source>
</evidence>
<feature type="region of interest" description="Disordered" evidence="1">
    <location>
        <begin position="1"/>
        <end position="280"/>
    </location>
</feature>
<evidence type="ECO:0000313" key="4">
    <source>
        <dbReference type="Proteomes" id="UP001153737"/>
    </source>
</evidence>
<feature type="region of interest" description="Disordered" evidence="1">
    <location>
        <begin position="301"/>
        <end position="323"/>
    </location>
</feature>
<protein>
    <recommendedName>
        <fullName evidence="2">Small acidic protein-like domain-containing protein</fullName>
    </recommendedName>
</protein>
<dbReference type="EMBL" id="OU896717">
    <property type="protein sequence ID" value="CAG9815116.1"/>
    <property type="molecule type" value="Genomic_DNA"/>
</dbReference>
<feature type="domain" description="Small acidic protein-like" evidence="2">
    <location>
        <begin position="328"/>
        <end position="396"/>
    </location>
</feature>
<feature type="compositionally biased region" description="Basic and acidic residues" evidence="1">
    <location>
        <begin position="241"/>
        <end position="265"/>
    </location>
</feature>
<name>A0A9N9SD65_PHACE</name>
<sequence length="402" mass="46905">MNSLLGYGNGSDDDLDESPDNRQMDLQMSSRPYKKLVRPQDDTNYDEVQMSLSEDSDSESKSQQKHGRDRLESYRNAPKGRREDPPKDRRDDRRDDKERSNGPAERTEDRSRYRDKDEPRIDRPRTREEEKPRFRDGKDDERERAKREEDRTRERGDRFREEDRVRDRRDDRREGSREKYGGRDDRYRKERDRRRSRSPRDRKRSRSPRRGSRSPRRGERSRSRSRERGVGRGGRGGGFQRRFDRVGPNRTERTDKTGAESKGEEPSPATPSASADPNQARFFVPGLTGRFRDQIEKRKLLWQKKEPEKPQAVSRPMAAAGSRTTKVWEATTFAQDTDGKVANKFKRLMGIRGAGDNAAAPAVEVLKKQEEMFSSMEQQYEVARTATHTMRGVGLGFGSYPR</sequence>
<gene>
    <name evidence="3" type="ORF">PHAECO_LOCUS2500</name>
</gene>
<evidence type="ECO:0000259" key="2">
    <source>
        <dbReference type="Pfam" id="PF15477"/>
    </source>
</evidence>